<keyword evidence="4" id="KW-1185">Reference proteome</keyword>
<evidence type="ECO:0000313" key="3">
    <source>
        <dbReference type="Proteomes" id="UP000298545"/>
    </source>
</evidence>
<organism evidence="1 3">
    <name type="scientific">Agrobacterium larrymoorei</name>
    <dbReference type="NCBI Taxonomy" id="160699"/>
    <lineage>
        <taxon>Bacteria</taxon>
        <taxon>Pseudomonadati</taxon>
        <taxon>Pseudomonadota</taxon>
        <taxon>Alphaproteobacteria</taxon>
        <taxon>Hyphomicrobiales</taxon>
        <taxon>Rhizobiaceae</taxon>
        <taxon>Rhizobium/Agrobacterium group</taxon>
        <taxon>Agrobacterium</taxon>
    </lineage>
</organism>
<dbReference type="RefSeq" id="WP_027675978.1">
    <property type="nucleotide sequence ID" value="NZ_CP039691.1"/>
</dbReference>
<reference evidence="1 3" key="1">
    <citation type="submission" date="2019-04" db="EMBL/GenBank/DDBJ databases">
        <title>Complete genome sequence of Agrobacterium larrymoorei CFBP5473.</title>
        <authorList>
            <person name="Haryono M."/>
            <person name="Chou L."/>
            <person name="Lin Y.-C."/>
            <person name="Lai E.-M."/>
            <person name="Kuo C.-H."/>
        </authorList>
    </citation>
    <scope>NUCLEOTIDE SEQUENCE [LARGE SCALE GENOMIC DNA]</scope>
    <source>
        <strain evidence="1 3">CFBP5473</strain>
    </source>
</reference>
<dbReference type="STRING" id="1367849.GCA_000518585_03359"/>
<evidence type="ECO:0000313" key="4">
    <source>
        <dbReference type="Proteomes" id="UP000826513"/>
    </source>
</evidence>
<dbReference type="AlphaFoldDB" id="A0A4D7DUF3"/>
<dbReference type="Pfam" id="PF11236">
    <property type="entry name" value="DUF3037"/>
    <property type="match status" value="1"/>
</dbReference>
<dbReference type="KEGG" id="alf:CFBP5473_13920"/>
<sequence length="260" mass="29319">MDALKLLYSIIQFSPFPDRFEYVNVGVAVFDVSSGDVSIKVADNLSRVKKFFGEINAAFLKSALKDFATRVKYDFFSRGVSISSINDFNSRRADLFRLTPLNSVAGNRPIVVANKLFRDLVEWDAHPKKIERINSVLTSAFREAGVLQLLDKRPEPVRIEQYGVSIQADYGYQNGVYNLIDSARFDTPSRGLAEAGKRVLEGKALRENLAKRLIVVAEFGSQSDNFADNLREDFERVGAKLFKIDEVDDLAEEIRRTAHN</sequence>
<protein>
    <submittedName>
        <fullName evidence="1">DUF3037 domain-containing protein</fullName>
    </submittedName>
</protein>
<accession>A0A4D7DUF3</accession>
<gene>
    <name evidence="1" type="ORF">CFBP5473_13920</name>
    <name evidence="2" type="ORF">J5285_05815</name>
</gene>
<reference evidence="2 4" key="2">
    <citation type="submission" date="2021-03" db="EMBL/GenBank/DDBJ databases">
        <title>Rapid diversification of plasmids in a genus of pathogenic and nitrogen fixing bacteria.</title>
        <authorList>
            <person name="Weisberg A.J."/>
            <person name="Miller M."/>
            <person name="Ream W."/>
            <person name="Grunwald N.J."/>
            <person name="Chang J.H."/>
        </authorList>
    </citation>
    <scope>NUCLEOTIDE SEQUENCE [LARGE SCALE GENOMIC DNA]</scope>
    <source>
        <strain evidence="2 4">AF3.44</strain>
    </source>
</reference>
<proteinExistence type="predicted"/>
<dbReference type="EMBL" id="CP072167">
    <property type="protein sequence ID" value="QYA08217.1"/>
    <property type="molecule type" value="Genomic_DNA"/>
</dbReference>
<dbReference type="OrthoDB" id="8376207at2"/>
<evidence type="ECO:0000313" key="1">
    <source>
        <dbReference type="EMBL" id="QCI98894.1"/>
    </source>
</evidence>
<evidence type="ECO:0000313" key="2">
    <source>
        <dbReference type="EMBL" id="QYA08217.1"/>
    </source>
</evidence>
<dbReference type="EMBL" id="CP039691">
    <property type="protein sequence ID" value="QCI98894.1"/>
    <property type="molecule type" value="Genomic_DNA"/>
</dbReference>
<name>A0A4D7DUF3_9HYPH</name>
<dbReference type="Proteomes" id="UP000826513">
    <property type="component" value="Chromosome 1"/>
</dbReference>
<dbReference type="InterPro" id="IPR021398">
    <property type="entry name" value="DUF3037"/>
</dbReference>
<dbReference type="Proteomes" id="UP000298545">
    <property type="component" value="Chromosome circular"/>
</dbReference>